<dbReference type="GO" id="GO:0030435">
    <property type="term" value="P:sporulation resulting in formation of a cellular spore"/>
    <property type="evidence" value="ECO:0007669"/>
    <property type="project" value="InterPro"/>
</dbReference>
<sequence length="312" mass="35236">MRNKLSYLFFLLFLFCSVPYLLTVVLSGKEEAKPVDFQTHTSGYTVTVSGKPMDLEAYLLGVLPTQISMDDEKEALKAQAVILRTDILRRIGDKKNISQDSLPYKYESDDNLQEKLGEQKYKITDQSRKQAVGETTGEVITYEGKYIQPYFHGISVGTTLSAKEWLGKEIPYLQEKDSLKDVESPEYMTGIPVTYGQVVTQLKKENKISLSVEEAKKSIRIKEKTGNGYVKKVQVGKYVMTGEAWAKCFQLNSTNFYLEPYDGKLRMVALGKGLGLGLSQYGANELAKDGKSYKNILKYYYTGIQITKMSDQ</sequence>
<evidence type="ECO:0000313" key="2">
    <source>
        <dbReference type="EMBL" id="VYT42075.1"/>
    </source>
</evidence>
<dbReference type="RefSeq" id="WP_006568444.1">
    <property type="nucleotide sequence ID" value="NZ_BAABZP010000001.1"/>
</dbReference>
<feature type="domain" description="Sporulation stage II protein D amidase enhancer LytB N-terminal" evidence="1">
    <location>
        <begin position="52"/>
        <end position="142"/>
    </location>
</feature>
<protein>
    <submittedName>
        <fullName evidence="2">Amidase enhancer</fullName>
    </submittedName>
</protein>
<dbReference type="NCBIfam" id="TIGR02669">
    <property type="entry name" value="SpoIID_LytB"/>
    <property type="match status" value="1"/>
</dbReference>
<reference evidence="2" key="1">
    <citation type="submission" date="2019-11" db="EMBL/GenBank/DDBJ databases">
        <authorList>
            <person name="Feng L."/>
        </authorList>
    </citation>
    <scope>NUCLEOTIDE SEQUENCE</scope>
    <source>
        <strain evidence="2">AcaccaeLFYP115</strain>
    </source>
</reference>
<dbReference type="Pfam" id="PF08486">
    <property type="entry name" value="SpoIID"/>
    <property type="match status" value="1"/>
</dbReference>
<proteinExistence type="predicted"/>
<dbReference type="EMBL" id="CACRSQ010000010">
    <property type="protein sequence ID" value="VYT42075.1"/>
    <property type="molecule type" value="Genomic_DNA"/>
</dbReference>
<accession>A0A6N2WHR8</accession>
<organism evidence="2">
    <name type="scientific">Anaerostipes caccae</name>
    <dbReference type="NCBI Taxonomy" id="105841"/>
    <lineage>
        <taxon>Bacteria</taxon>
        <taxon>Bacillati</taxon>
        <taxon>Bacillota</taxon>
        <taxon>Clostridia</taxon>
        <taxon>Lachnospirales</taxon>
        <taxon>Lachnospiraceae</taxon>
        <taxon>Anaerostipes</taxon>
    </lineage>
</organism>
<evidence type="ECO:0000259" key="1">
    <source>
        <dbReference type="Pfam" id="PF08486"/>
    </source>
</evidence>
<gene>
    <name evidence="2" type="primary">lytB</name>
    <name evidence="2" type="ORF">ACLFYP115_03419</name>
</gene>
<dbReference type="AlphaFoldDB" id="A0A6N2WHR8"/>
<name>A0A6N2WHR8_9FIRM</name>
<dbReference type="InterPro" id="IPR013693">
    <property type="entry name" value="SpoIID/LytB_N"/>
</dbReference>
<dbReference type="InterPro" id="IPR013486">
    <property type="entry name" value="SpoIID/LytB"/>
</dbReference>